<protein>
    <submittedName>
        <fullName evidence="2">Uncharacterized protein</fullName>
    </submittedName>
</protein>
<feature type="transmembrane region" description="Helical" evidence="1">
    <location>
        <begin position="177"/>
        <end position="195"/>
    </location>
</feature>
<feature type="transmembrane region" description="Helical" evidence="1">
    <location>
        <begin position="355"/>
        <end position="371"/>
    </location>
</feature>
<evidence type="ECO:0000313" key="2">
    <source>
        <dbReference type="EMBL" id="KUK87350.1"/>
    </source>
</evidence>
<evidence type="ECO:0000256" key="1">
    <source>
        <dbReference type="SAM" id="Phobius"/>
    </source>
</evidence>
<feature type="transmembrane region" description="Helical" evidence="1">
    <location>
        <begin position="325"/>
        <end position="343"/>
    </location>
</feature>
<accession>A0A101I2B9</accession>
<feature type="transmembrane region" description="Helical" evidence="1">
    <location>
        <begin position="207"/>
        <end position="228"/>
    </location>
</feature>
<dbReference type="EMBL" id="LGGX01000005">
    <property type="protein sequence ID" value="KUK87350.1"/>
    <property type="molecule type" value="Genomic_DNA"/>
</dbReference>
<reference evidence="3" key="1">
    <citation type="journal article" date="2015" name="MBio">
        <title>Genome-Resolved Metagenomic Analysis Reveals Roles for Candidate Phyla and Other Microbial Community Members in Biogeochemical Transformations in Oil Reservoirs.</title>
        <authorList>
            <person name="Hu P."/>
            <person name="Tom L."/>
            <person name="Singh A."/>
            <person name="Thomas B.C."/>
            <person name="Baker B.J."/>
            <person name="Piceno Y.M."/>
            <person name="Andersen G.L."/>
            <person name="Banfield J.F."/>
        </authorList>
    </citation>
    <scope>NUCLEOTIDE SEQUENCE [LARGE SCALE GENOMIC DNA]</scope>
</reference>
<keyword evidence="1" id="KW-0812">Transmembrane</keyword>
<comment type="caution">
    <text evidence="2">The sequence shown here is derived from an EMBL/GenBank/DDBJ whole genome shotgun (WGS) entry which is preliminary data.</text>
</comment>
<keyword evidence="1" id="KW-0472">Membrane</keyword>
<sequence>MRKFSLFILLTFISFLLLLSQENTTIEKFANIDGKLYKIVLSENGDTISKEEIVIEQISEKEETPSVREYNPQLLRIVPFKWQAGWYGAWQGFTYGFFNTEALGFSASKIAPLIYLSTPSLMFFLPPLLIKDEVPIRSLAFIDWGYRLGPADFTTLRTAFGTSYLGNIKFGPFNLDYLGLSLTGYAESWLGYYLSRKNPTLKRAASDFYASGAVLGYVAGGFLGIYLAEKLVPDNPDQSTINWDDSLEVSQYNDTVFKLDNRRELYGFSTAFIYSGLFRGLGFYLGNRDDLKYKSFDGYFYTFNMLPGILLTIDVYNYIDRKDEFSLVSSFAGLLSTGATAYFMRNIRLDDGNAILMMIGGIVGGALGQGVERTIASYSKSSYFHSSIGALSMVVGEYLVYLLRKEDIKSGVDFGSNLGFYIYPTKNNGFEGNLTFTF</sequence>
<gene>
    <name evidence="2" type="ORF">XE03_0748</name>
</gene>
<feature type="transmembrane region" description="Helical" evidence="1">
    <location>
        <begin position="298"/>
        <end position="319"/>
    </location>
</feature>
<keyword evidence="1" id="KW-1133">Transmembrane helix</keyword>
<feature type="transmembrane region" description="Helical" evidence="1">
    <location>
        <begin position="383"/>
        <end position="403"/>
    </location>
</feature>
<feature type="transmembrane region" description="Helical" evidence="1">
    <location>
        <begin position="265"/>
        <end position="286"/>
    </location>
</feature>
<proteinExistence type="predicted"/>
<evidence type="ECO:0000313" key="3">
    <source>
        <dbReference type="Proteomes" id="UP000053467"/>
    </source>
</evidence>
<dbReference type="AlphaFoldDB" id="A0A101I2B9"/>
<dbReference type="Proteomes" id="UP000053467">
    <property type="component" value="Unassembled WGS sequence"/>
</dbReference>
<organism evidence="2 3">
    <name type="scientific">candidate division TA06 bacterium 34_109</name>
    <dbReference type="NCBI Taxonomy" id="1635277"/>
    <lineage>
        <taxon>Bacteria</taxon>
        <taxon>Bacteria division TA06</taxon>
    </lineage>
</organism>
<name>A0A101I2B9_UNCT6</name>